<dbReference type="AlphaFoldDB" id="A0A3S0I7B6"/>
<dbReference type="EMBL" id="RXHU01000089">
    <property type="protein sequence ID" value="RTE04384.1"/>
    <property type="molecule type" value="Genomic_DNA"/>
</dbReference>
<gene>
    <name evidence="5" type="ORF">EJQ19_26490</name>
</gene>
<dbReference type="Pfam" id="PF12833">
    <property type="entry name" value="HTH_18"/>
    <property type="match status" value="1"/>
</dbReference>
<dbReference type="Gene3D" id="1.10.10.60">
    <property type="entry name" value="Homeodomain-like"/>
    <property type="match status" value="2"/>
</dbReference>
<proteinExistence type="predicted"/>
<dbReference type="InterPro" id="IPR037923">
    <property type="entry name" value="HTH-like"/>
</dbReference>
<dbReference type="OrthoDB" id="9803764at2"/>
<keyword evidence="2" id="KW-0238">DNA-binding</keyword>
<dbReference type="SUPFAM" id="SSF51215">
    <property type="entry name" value="Regulatory protein AraC"/>
    <property type="match status" value="1"/>
</dbReference>
<evidence type="ECO:0000256" key="2">
    <source>
        <dbReference type="ARBA" id="ARBA00023125"/>
    </source>
</evidence>
<feature type="domain" description="HTH araC/xylS-type" evidence="4">
    <location>
        <begin position="172"/>
        <end position="270"/>
    </location>
</feature>
<dbReference type="Pfam" id="PF02311">
    <property type="entry name" value="AraC_binding"/>
    <property type="match status" value="1"/>
</dbReference>
<dbReference type="PRINTS" id="PR00032">
    <property type="entry name" value="HTHARAC"/>
</dbReference>
<name>A0A3S0I7B6_9BACL</name>
<organism evidence="5 6">
    <name type="scientific">Paenibacillus whitsoniae</name>
    <dbReference type="NCBI Taxonomy" id="2496558"/>
    <lineage>
        <taxon>Bacteria</taxon>
        <taxon>Bacillati</taxon>
        <taxon>Bacillota</taxon>
        <taxon>Bacilli</taxon>
        <taxon>Bacillales</taxon>
        <taxon>Paenibacillaceae</taxon>
        <taxon>Paenibacillus</taxon>
    </lineage>
</organism>
<dbReference type="GO" id="GO:0003700">
    <property type="term" value="F:DNA-binding transcription factor activity"/>
    <property type="evidence" value="ECO:0007669"/>
    <property type="project" value="InterPro"/>
</dbReference>
<dbReference type="Proteomes" id="UP000276128">
    <property type="component" value="Unassembled WGS sequence"/>
</dbReference>
<dbReference type="RefSeq" id="WP_126144238.1">
    <property type="nucleotide sequence ID" value="NZ_RXHU01000089.1"/>
</dbReference>
<evidence type="ECO:0000313" key="6">
    <source>
        <dbReference type="Proteomes" id="UP000276128"/>
    </source>
</evidence>
<dbReference type="InterPro" id="IPR018060">
    <property type="entry name" value="HTH_AraC"/>
</dbReference>
<comment type="caution">
    <text evidence="5">The sequence shown here is derived from an EMBL/GenBank/DDBJ whole genome shotgun (WGS) entry which is preliminary data.</text>
</comment>
<accession>A0A3S0I7B6</accession>
<keyword evidence="1" id="KW-0805">Transcription regulation</keyword>
<reference evidence="5 6" key="1">
    <citation type="submission" date="2018-12" db="EMBL/GenBank/DDBJ databases">
        <title>Bacillus ochoae sp. nov., Paenibacillus whitsoniae sp. nov., Paenibacillus spiritus sp. nov. Isolated from the Mars Exploration Rover during spacecraft assembly.</title>
        <authorList>
            <person name="Seuylemezian A."/>
            <person name="Vaishampayan P."/>
        </authorList>
    </citation>
    <scope>NUCLEOTIDE SEQUENCE [LARGE SCALE GENOMIC DNA]</scope>
    <source>
        <strain evidence="5 6">MER 54</strain>
    </source>
</reference>
<dbReference type="PANTHER" id="PTHR43280">
    <property type="entry name" value="ARAC-FAMILY TRANSCRIPTIONAL REGULATOR"/>
    <property type="match status" value="1"/>
</dbReference>
<sequence>MKPTKQDVPSIIREKGEISVIAGHYHEDESYSTRRLQGMSDWLMTFTLEGSGYFLIGGEERFCHAGDVTLMRPGVSHEYGTRKNGGSGEWHFLWVHFTDRVAETSLLPETELLIHAVEHASLRARIQRAFTSIVSDSVERAPYWQELCENALREVILLLAQGITTQSDPRIEEVKHLLALRMREQISVEELARAVGLSASRLAHVYKASTGMSIIDSLNEMRIRQAAILLAHTDRLASEVAVDVGFQNYNHFAAQFKRRYGISPRAYKDSGAPN</sequence>
<evidence type="ECO:0000259" key="4">
    <source>
        <dbReference type="PROSITE" id="PS01124"/>
    </source>
</evidence>
<dbReference type="Gene3D" id="2.60.120.280">
    <property type="entry name" value="Regulatory protein AraC"/>
    <property type="match status" value="1"/>
</dbReference>
<evidence type="ECO:0000313" key="5">
    <source>
        <dbReference type="EMBL" id="RTE04384.1"/>
    </source>
</evidence>
<dbReference type="PANTHER" id="PTHR43280:SF27">
    <property type="entry name" value="TRANSCRIPTIONAL REGULATOR MTLR"/>
    <property type="match status" value="1"/>
</dbReference>
<keyword evidence="3" id="KW-0804">Transcription</keyword>
<dbReference type="InterPro" id="IPR020449">
    <property type="entry name" value="Tscrpt_reg_AraC-type_HTH"/>
</dbReference>
<dbReference type="PROSITE" id="PS01124">
    <property type="entry name" value="HTH_ARAC_FAMILY_2"/>
    <property type="match status" value="1"/>
</dbReference>
<dbReference type="SMART" id="SM00342">
    <property type="entry name" value="HTH_ARAC"/>
    <property type="match status" value="1"/>
</dbReference>
<dbReference type="InterPro" id="IPR009057">
    <property type="entry name" value="Homeodomain-like_sf"/>
</dbReference>
<evidence type="ECO:0000256" key="3">
    <source>
        <dbReference type="ARBA" id="ARBA00023163"/>
    </source>
</evidence>
<dbReference type="SUPFAM" id="SSF46689">
    <property type="entry name" value="Homeodomain-like"/>
    <property type="match status" value="2"/>
</dbReference>
<protein>
    <submittedName>
        <fullName evidence="5">Helix-turn-helix domain-containing protein</fullName>
    </submittedName>
</protein>
<dbReference type="GO" id="GO:0043565">
    <property type="term" value="F:sequence-specific DNA binding"/>
    <property type="evidence" value="ECO:0007669"/>
    <property type="project" value="InterPro"/>
</dbReference>
<keyword evidence="6" id="KW-1185">Reference proteome</keyword>
<dbReference type="InterPro" id="IPR003313">
    <property type="entry name" value="AraC-bd"/>
</dbReference>
<evidence type="ECO:0000256" key="1">
    <source>
        <dbReference type="ARBA" id="ARBA00023015"/>
    </source>
</evidence>